<name>A0A1H7C8K9_9BACT</name>
<dbReference type="Proteomes" id="UP000199403">
    <property type="component" value="Unassembled WGS sequence"/>
</dbReference>
<reference evidence="3" key="1">
    <citation type="submission" date="2016-10" db="EMBL/GenBank/DDBJ databases">
        <authorList>
            <person name="Varghese N."/>
            <person name="Submissions S."/>
        </authorList>
    </citation>
    <scope>NUCLEOTIDE SEQUENCE [LARGE SCALE GENOMIC DNA]</scope>
    <source>
        <strain evidence="3">IBRC-M 10761</strain>
    </source>
</reference>
<evidence type="ECO:0000259" key="1">
    <source>
        <dbReference type="Pfam" id="PF00144"/>
    </source>
</evidence>
<accession>A0A1H7C8K9</accession>
<sequence length="394" mass="44385">MQPLVHRLSVFLFVILFGLVPLIVKSQTIDYDQLKSMIDSLVSTDQFSGSIIVDVGSEKKIHYTAGYANRNPNIMLYGSTRFEIASLTKQFTAALILKLCEEGLLSLQDPFGKYLEWYPEEYKDQVSIHHLMAHQSGIPNYTNDSDWPELSTQDFAQTDFVAHFLKAKALEFDPGSDFSYSNSNYYLLGLIAEEVTKEKYGDLLYEYFFKPLEMNNSGTLENRNEIKNLALGYEKLASGYIDRAPAQSYSTAFSVSGLYSTPEDLLRWSKALDSSMISTDTTLNKMLTPYLADYGYGLLVSEINPNLLANRIRNPFAKNESPNSHTTRSIWHWGANPGYNTLFLKIPDQQLTIIILENLTKLSTDIPTIIPDIAQDIVTKVLTLKSSGNNSGNH</sequence>
<dbReference type="InterPro" id="IPR001466">
    <property type="entry name" value="Beta-lactam-related"/>
</dbReference>
<dbReference type="PANTHER" id="PTHR46825">
    <property type="entry name" value="D-ALANYL-D-ALANINE-CARBOXYPEPTIDASE/ENDOPEPTIDASE AMPH"/>
    <property type="match status" value="1"/>
</dbReference>
<dbReference type="AlphaFoldDB" id="A0A1H7C8K9"/>
<dbReference type="InterPro" id="IPR012338">
    <property type="entry name" value="Beta-lactam/transpept-like"/>
</dbReference>
<organism evidence="2 3">
    <name type="scientific">Cyclobacterium xiamenense</name>
    <dbReference type="NCBI Taxonomy" id="1297121"/>
    <lineage>
        <taxon>Bacteria</taxon>
        <taxon>Pseudomonadati</taxon>
        <taxon>Bacteroidota</taxon>
        <taxon>Cytophagia</taxon>
        <taxon>Cytophagales</taxon>
        <taxon>Cyclobacteriaceae</taxon>
        <taxon>Cyclobacterium</taxon>
    </lineage>
</organism>
<dbReference type="PANTHER" id="PTHR46825:SF9">
    <property type="entry name" value="BETA-LACTAMASE-RELATED DOMAIN-CONTAINING PROTEIN"/>
    <property type="match status" value="1"/>
</dbReference>
<proteinExistence type="predicted"/>
<dbReference type="Pfam" id="PF00144">
    <property type="entry name" value="Beta-lactamase"/>
    <property type="match status" value="1"/>
</dbReference>
<evidence type="ECO:0000313" key="2">
    <source>
        <dbReference type="EMBL" id="SEJ82950.1"/>
    </source>
</evidence>
<feature type="domain" description="Beta-lactamase-related" evidence="1">
    <location>
        <begin position="36"/>
        <end position="361"/>
    </location>
</feature>
<dbReference type="Gene3D" id="3.40.710.10">
    <property type="entry name" value="DD-peptidase/beta-lactamase superfamily"/>
    <property type="match status" value="1"/>
</dbReference>
<dbReference type="SUPFAM" id="SSF56601">
    <property type="entry name" value="beta-lactamase/transpeptidase-like"/>
    <property type="match status" value="1"/>
</dbReference>
<gene>
    <name evidence="2" type="ORF">SAMN05192553_1229</name>
</gene>
<protein>
    <submittedName>
        <fullName evidence="2">CubicO group peptidase, beta-lactamase class C family</fullName>
    </submittedName>
</protein>
<dbReference type="InterPro" id="IPR050491">
    <property type="entry name" value="AmpC-like"/>
</dbReference>
<keyword evidence="3" id="KW-1185">Reference proteome</keyword>
<dbReference type="EMBL" id="FNZH01000022">
    <property type="protein sequence ID" value="SEJ82950.1"/>
    <property type="molecule type" value="Genomic_DNA"/>
</dbReference>
<evidence type="ECO:0000313" key="3">
    <source>
        <dbReference type="Proteomes" id="UP000199403"/>
    </source>
</evidence>
<dbReference type="STRING" id="1416801.SAMN05192553_1229"/>